<organism evidence="12 13">
    <name type="scientific">Paenibacillus provencensis</name>
    <dbReference type="NCBI Taxonomy" id="441151"/>
    <lineage>
        <taxon>Bacteria</taxon>
        <taxon>Bacillati</taxon>
        <taxon>Bacillota</taxon>
        <taxon>Bacilli</taxon>
        <taxon>Bacillales</taxon>
        <taxon>Paenibacillaceae</taxon>
        <taxon>Paenibacillus</taxon>
    </lineage>
</organism>
<comment type="similarity">
    <text evidence="2 11">Belongs to the chorismate synthase family.</text>
</comment>
<proteinExistence type="inferred from homology"/>
<accession>A0ABW3PQM1</accession>
<evidence type="ECO:0000256" key="4">
    <source>
        <dbReference type="ARBA" id="ARBA00022605"/>
    </source>
</evidence>
<comment type="function">
    <text evidence="11">Catalyzes the anti-1,4-elimination of the C-3 phosphate and the C-6 proR hydrogen from 5-enolpyruvylshikimate-3-phosphate (EPSP) to yield chorismate, which is the branch point compound that serves as the starting substrate for the three terminal pathways of aromatic amino acid biosynthesis. This reaction introduces a second double bond into the aromatic ring system.</text>
</comment>
<feature type="binding site" evidence="11">
    <location>
        <begin position="252"/>
        <end position="253"/>
    </location>
    <ligand>
        <name>FMN</name>
        <dbReference type="ChEBI" id="CHEBI:58210"/>
    </ligand>
</feature>
<reference evidence="13" key="1">
    <citation type="journal article" date="2019" name="Int. J. Syst. Evol. Microbiol.">
        <title>The Global Catalogue of Microorganisms (GCM) 10K type strain sequencing project: providing services to taxonomists for standard genome sequencing and annotation.</title>
        <authorList>
            <consortium name="The Broad Institute Genomics Platform"/>
            <consortium name="The Broad Institute Genome Sequencing Center for Infectious Disease"/>
            <person name="Wu L."/>
            <person name="Ma J."/>
        </authorList>
    </citation>
    <scope>NUCLEOTIDE SEQUENCE [LARGE SCALE GENOMIC DNA]</scope>
    <source>
        <strain evidence="13">CCUG 53519</strain>
    </source>
</reference>
<keyword evidence="13" id="KW-1185">Reference proteome</keyword>
<comment type="caution">
    <text evidence="12">The sequence shown here is derived from an EMBL/GenBank/DDBJ whole genome shotgun (WGS) entry which is preliminary data.</text>
</comment>
<comment type="pathway">
    <text evidence="1 11">Metabolic intermediate biosynthesis; chorismate biosynthesis; chorismate from D-erythrose 4-phosphate and phosphoenolpyruvate: step 7/7.</text>
</comment>
<evidence type="ECO:0000256" key="9">
    <source>
        <dbReference type="ARBA" id="ARBA00023141"/>
    </source>
</evidence>
<comment type="catalytic activity">
    <reaction evidence="11">
        <text>5-O-(1-carboxyvinyl)-3-phosphoshikimate = chorismate + phosphate</text>
        <dbReference type="Rhea" id="RHEA:21020"/>
        <dbReference type="ChEBI" id="CHEBI:29748"/>
        <dbReference type="ChEBI" id="CHEBI:43474"/>
        <dbReference type="ChEBI" id="CHEBI:57701"/>
        <dbReference type="EC" id="4.2.3.5"/>
    </reaction>
</comment>
<evidence type="ECO:0000256" key="8">
    <source>
        <dbReference type="ARBA" id="ARBA00022857"/>
    </source>
</evidence>
<comment type="cofactor">
    <cofactor evidence="11">
        <name>FMNH2</name>
        <dbReference type="ChEBI" id="CHEBI:57618"/>
    </cofactor>
    <text evidence="11">Reduced FMN (FMNH(2)).</text>
</comment>
<dbReference type="PROSITE" id="PS00788">
    <property type="entry name" value="CHORISMATE_SYNTHASE_2"/>
    <property type="match status" value="1"/>
</dbReference>
<evidence type="ECO:0000256" key="11">
    <source>
        <dbReference type="HAMAP-Rule" id="MF_00300"/>
    </source>
</evidence>
<keyword evidence="8 11" id="KW-0521">NADP</keyword>
<keyword evidence="9 11" id="KW-0057">Aromatic amino acid biosynthesis</keyword>
<dbReference type="GO" id="GO:0004107">
    <property type="term" value="F:chorismate synthase activity"/>
    <property type="evidence" value="ECO:0007669"/>
    <property type="project" value="UniProtKB-EC"/>
</dbReference>
<feature type="binding site" evidence="11">
    <location>
        <position position="47"/>
    </location>
    <ligand>
        <name>NADP(+)</name>
        <dbReference type="ChEBI" id="CHEBI:58349"/>
    </ligand>
</feature>
<dbReference type="InterPro" id="IPR020541">
    <property type="entry name" value="Chorismate_synthase_CS"/>
</dbReference>
<feature type="binding site" evidence="11">
    <location>
        <begin position="312"/>
        <end position="316"/>
    </location>
    <ligand>
        <name>FMN</name>
        <dbReference type="ChEBI" id="CHEBI:58210"/>
    </ligand>
</feature>
<keyword evidence="7 11" id="KW-0274">FAD</keyword>
<dbReference type="PIRSF" id="PIRSF001456">
    <property type="entry name" value="Chorismate_synth"/>
    <property type="match status" value="1"/>
</dbReference>
<evidence type="ECO:0000256" key="1">
    <source>
        <dbReference type="ARBA" id="ARBA00005044"/>
    </source>
</evidence>
<dbReference type="PANTHER" id="PTHR21085">
    <property type="entry name" value="CHORISMATE SYNTHASE"/>
    <property type="match status" value="1"/>
</dbReference>
<dbReference type="PANTHER" id="PTHR21085:SF0">
    <property type="entry name" value="CHORISMATE SYNTHASE"/>
    <property type="match status" value="1"/>
</dbReference>
<keyword evidence="6 11" id="KW-0288">FMN</keyword>
<evidence type="ECO:0000256" key="3">
    <source>
        <dbReference type="ARBA" id="ARBA00013036"/>
    </source>
</evidence>
<feature type="binding site" evidence="11">
    <location>
        <position position="41"/>
    </location>
    <ligand>
        <name>NADP(+)</name>
        <dbReference type="ChEBI" id="CHEBI:58349"/>
    </ligand>
</feature>
<dbReference type="NCBIfam" id="TIGR00033">
    <property type="entry name" value="aroC"/>
    <property type="match status" value="1"/>
</dbReference>
<feature type="binding site" evidence="11">
    <location>
        <begin position="132"/>
        <end position="134"/>
    </location>
    <ligand>
        <name>FMN</name>
        <dbReference type="ChEBI" id="CHEBI:58210"/>
    </ligand>
</feature>
<evidence type="ECO:0000256" key="2">
    <source>
        <dbReference type="ARBA" id="ARBA00008014"/>
    </source>
</evidence>
<evidence type="ECO:0000313" key="13">
    <source>
        <dbReference type="Proteomes" id="UP001597169"/>
    </source>
</evidence>
<dbReference type="CDD" id="cd07304">
    <property type="entry name" value="Chorismate_synthase"/>
    <property type="match status" value="1"/>
</dbReference>
<evidence type="ECO:0000256" key="6">
    <source>
        <dbReference type="ARBA" id="ARBA00022643"/>
    </source>
</evidence>
<feature type="binding site" evidence="11">
    <location>
        <position position="297"/>
    </location>
    <ligand>
        <name>FMN</name>
        <dbReference type="ChEBI" id="CHEBI:58210"/>
    </ligand>
</feature>
<keyword evidence="4 11" id="KW-0028">Amino-acid biosynthesis</keyword>
<keyword evidence="10 11" id="KW-0456">Lyase</keyword>
<dbReference type="HAMAP" id="MF_00300">
    <property type="entry name" value="Chorismate_synth"/>
    <property type="match status" value="1"/>
</dbReference>
<name>A0ABW3PQM1_9BACL</name>
<dbReference type="Gene3D" id="3.60.150.10">
    <property type="entry name" value="Chorismate synthase AroC"/>
    <property type="match status" value="1"/>
</dbReference>
<evidence type="ECO:0000256" key="7">
    <source>
        <dbReference type="ARBA" id="ARBA00022827"/>
    </source>
</evidence>
<keyword evidence="5 11" id="KW-0285">Flavoprotein</keyword>
<dbReference type="EMBL" id="JBHTKX010000001">
    <property type="protein sequence ID" value="MFD1127078.1"/>
    <property type="molecule type" value="Genomic_DNA"/>
</dbReference>
<dbReference type="RefSeq" id="WP_091158038.1">
    <property type="nucleotide sequence ID" value="NZ_JBHTKX010000001.1"/>
</dbReference>
<dbReference type="NCBIfam" id="NF003793">
    <property type="entry name" value="PRK05382.1"/>
    <property type="match status" value="1"/>
</dbReference>
<feature type="binding site" evidence="11">
    <location>
        <position position="338"/>
    </location>
    <ligand>
        <name>FMN</name>
        <dbReference type="ChEBI" id="CHEBI:58210"/>
    </ligand>
</feature>
<dbReference type="InterPro" id="IPR035904">
    <property type="entry name" value="Chorismate_synth_AroC_sf"/>
</dbReference>
<dbReference type="Pfam" id="PF01264">
    <property type="entry name" value="Chorismate_synt"/>
    <property type="match status" value="1"/>
</dbReference>
<comment type="subunit">
    <text evidence="11">Homotetramer.</text>
</comment>
<evidence type="ECO:0000256" key="10">
    <source>
        <dbReference type="ARBA" id="ARBA00023239"/>
    </source>
</evidence>
<dbReference type="EC" id="4.2.3.5" evidence="3 11"/>
<protein>
    <recommendedName>
        <fullName evidence="3 11">Chorismate synthase</fullName>
        <shortName evidence="11">CS</shortName>
        <ecNumber evidence="3 11">4.2.3.5</ecNumber>
    </recommendedName>
    <alternativeName>
        <fullName evidence="11">5-enolpyruvylshikimate-3-phosphate phospholyase</fullName>
    </alternativeName>
</protein>
<dbReference type="SUPFAM" id="SSF103263">
    <property type="entry name" value="Chorismate synthase, AroC"/>
    <property type="match status" value="1"/>
</dbReference>
<dbReference type="Proteomes" id="UP001597169">
    <property type="component" value="Unassembled WGS sequence"/>
</dbReference>
<evidence type="ECO:0000313" key="12">
    <source>
        <dbReference type="EMBL" id="MFD1127078.1"/>
    </source>
</evidence>
<evidence type="ECO:0000256" key="5">
    <source>
        <dbReference type="ARBA" id="ARBA00022630"/>
    </source>
</evidence>
<sequence>MSLRYLTAGETHGPQLTAIVEGLPSNMKVDFEELNFQLHRRQKGYGRGRRMQIEKDTAEFVGGIRHGYTTGAPVALVVENKDWTHWRNIMNIEPIEGTDEEKRRVHRPRPGHADLNGGLKYNLKDLRNVLERSSARETTVRVAVGAIARQLLAEFGIQIAGRVLRIGEIEAPYEELSIEELRSRTEASSVRVTDPETEKKMEAYIDQIKKEGDSIGGIVECVVEGVPVGLGSYVQYDRKLDGRIAQAVMSINAFKGVEIGIGFEAGTIPGSQVHDEILYSEEKGYHRASNRLGGFEGGVTNGMPVVVRGVMKPIPTLYKPLQSVDIDTKEPFTAQVERSDACAVPAASVVMEHVVAWEIAKAFLEKFGGDSIEEIRANLENYNAQLERY</sequence>
<gene>
    <name evidence="11 12" type="primary">aroC</name>
    <name evidence="12" type="ORF">ACFQ3J_02705</name>
</gene>
<dbReference type="InterPro" id="IPR000453">
    <property type="entry name" value="Chorismate_synth"/>
</dbReference>